<evidence type="ECO:0000256" key="8">
    <source>
        <dbReference type="ARBA" id="ARBA00023306"/>
    </source>
</evidence>
<keyword evidence="7 10" id="KW-0472">Membrane</keyword>
<comment type="subcellular location">
    <subcellularLocation>
        <location evidence="10">Cell membrane</location>
        <topology evidence="10">Peripheral membrane protein</topology>
        <orientation evidence="10">Cytoplasmic side</orientation>
    </subcellularLocation>
</comment>
<dbReference type="Pfam" id="PF04101">
    <property type="entry name" value="Glyco_tran_28_C"/>
    <property type="match status" value="1"/>
</dbReference>
<accession>A0ABU3BXA4</accession>
<evidence type="ECO:0000256" key="7">
    <source>
        <dbReference type="ARBA" id="ARBA00023136"/>
    </source>
</evidence>
<organism evidence="13 14">
    <name type="scientific">Spectribacter hydrogenoxidans</name>
    <dbReference type="NCBI Taxonomy" id="3075608"/>
    <lineage>
        <taxon>Bacteria</taxon>
        <taxon>Pseudomonadati</taxon>
        <taxon>Pseudomonadota</taxon>
        <taxon>Gammaproteobacteria</taxon>
        <taxon>Salinisphaerales</taxon>
        <taxon>Salinisphaeraceae</taxon>
        <taxon>Spectribacter</taxon>
    </lineage>
</organism>
<evidence type="ECO:0000256" key="9">
    <source>
        <dbReference type="ARBA" id="ARBA00023316"/>
    </source>
</evidence>
<dbReference type="PANTHER" id="PTHR21015:SF22">
    <property type="entry name" value="GLYCOSYLTRANSFERASE"/>
    <property type="match status" value="1"/>
</dbReference>
<evidence type="ECO:0000256" key="6">
    <source>
        <dbReference type="ARBA" id="ARBA00022984"/>
    </source>
</evidence>
<keyword evidence="3 10" id="KW-0328">Glycosyltransferase</keyword>
<feature type="binding site" evidence="10">
    <location>
        <begin position="261"/>
        <end position="266"/>
    </location>
    <ligand>
        <name>UDP-N-acetyl-alpha-D-glucosamine</name>
        <dbReference type="ChEBI" id="CHEBI:57705"/>
    </ligand>
</feature>
<evidence type="ECO:0000256" key="5">
    <source>
        <dbReference type="ARBA" id="ARBA00022960"/>
    </source>
</evidence>
<feature type="binding site" evidence="10">
    <location>
        <position position="189"/>
    </location>
    <ligand>
        <name>UDP-N-acetyl-alpha-D-glucosamine</name>
        <dbReference type="ChEBI" id="CHEBI:57705"/>
    </ligand>
</feature>
<dbReference type="EMBL" id="JAVRIB010000002">
    <property type="protein sequence ID" value="MDT0633875.1"/>
    <property type="molecule type" value="Genomic_DNA"/>
</dbReference>
<dbReference type="GO" id="GO:0016757">
    <property type="term" value="F:glycosyltransferase activity"/>
    <property type="evidence" value="ECO:0007669"/>
    <property type="project" value="UniProtKB-KW"/>
</dbReference>
<gene>
    <name evidence="10 13" type="primary">murG</name>
    <name evidence="13" type="ORF">RM532_02765</name>
</gene>
<comment type="caution">
    <text evidence="13">The sequence shown here is derived from an EMBL/GenBank/DDBJ whole genome shotgun (WGS) entry which is preliminary data.</text>
</comment>
<comment type="function">
    <text evidence="10">Cell wall formation. Catalyzes the transfer of a GlcNAc subunit on undecaprenyl-pyrophosphoryl-MurNAc-pentapeptide (lipid intermediate I) to form undecaprenyl-pyrophosphoryl-MurNAc-(pentapeptide)GlcNAc (lipid intermediate II).</text>
</comment>
<dbReference type="CDD" id="cd03785">
    <property type="entry name" value="GT28_MurG"/>
    <property type="match status" value="1"/>
</dbReference>
<feature type="domain" description="Glycosyl transferase family 28 C-terminal" evidence="12">
    <location>
        <begin position="184"/>
        <end position="341"/>
    </location>
</feature>
<sequence length="358" mass="37838">MSGPRVLMMAGGTGGHVFPALAVADALRERGAEVVWMGTKAGLESRVVPAAGYRMEWVGVSGLRGKGWRTWLGAPWRLMQAVWQALQAVRRVAPQLVVGMGGFVSGPGGLAAWLLRRPLLVHEQNAAAGLTNRVLARLARTRLQAFPGALPGARVVGNPVRGDILALPVPAQRFGERSGPVRLLALGGSGGALAINEMLPAALARLPAAQRPVVRHQAGRTIDRAQAAYAEHAVAAEVSAFIEDMAEAYAWADLVICRSGALTVAELAAAGLGAILIPYPHAVDDHQTVNGRYLTQRDAAVLVQQRDLDPARLARLLGELIGDRPRLLAMAEAARAAAWPDATRDIASACLSLAEVRR</sequence>
<dbReference type="HAMAP" id="MF_00033">
    <property type="entry name" value="MurG"/>
    <property type="match status" value="1"/>
</dbReference>
<evidence type="ECO:0000256" key="10">
    <source>
        <dbReference type="HAMAP-Rule" id="MF_00033"/>
    </source>
</evidence>
<comment type="catalytic activity">
    <reaction evidence="10">
        <text>di-trans,octa-cis-undecaprenyl diphospho-N-acetyl-alpha-D-muramoyl-L-alanyl-D-glutamyl-meso-2,6-diaminopimeloyl-D-alanyl-D-alanine + UDP-N-acetyl-alpha-D-glucosamine = di-trans,octa-cis-undecaprenyl diphospho-[N-acetyl-alpha-D-glucosaminyl-(1-&gt;4)]-N-acetyl-alpha-D-muramoyl-L-alanyl-D-glutamyl-meso-2,6-diaminopimeloyl-D-alanyl-D-alanine + UDP + H(+)</text>
        <dbReference type="Rhea" id="RHEA:31227"/>
        <dbReference type="ChEBI" id="CHEBI:15378"/>
        <dbReference type="ChEBI" id="CHEBI:57705"/>
        <dbReference type="ChEBI" id="CHEBI:58223"/>
        <dbReference type="ChEBI" id="CHEBI:61387"/>
        <dbReference type="ChEBI" id="CHEBI:61388"/>
        <dbReference type="EC" id="2.4.1.227"/>
    </reaction>
</comment>
<dbReference type="PANTHER" id="PTHR21015">
    <property type="entry name" value="UDP-N-ACETYLGLUCOSAMINE--N-ACETYLMURAMYL-(PENTAPEPTIDE) PYROPHOSPHORYL-UNDECAPRENOL N-ACETYLGLUCOSAMINE TRANSFERASE 1"/>
    <property type="match status" value="1"/>
</dbReference>
<keyword evidence="6 10" id="KW-0573">Peptidoglycan synthesis</keyword>
<keyword evidence="14" id="KW-1185">Reference proteome</keyword>
<feature type="binding site" evidence="10">
    <location>
        <position position="161"/>
    </location>
    <ligand>
        <name>UDP-N-acetyl-alpha-D-glucosamine</name>
        <dbReference type="ChEBI" id="CHEBI:57705"/>
    </ligand>
</feature>
<dbReference type="Pfam" id="PF03033">
    <property type="entry name" value="Glyco_transf_28"/>
    <property type="match status" value="1"/>
</dbReference>
<evidence type="ECO:0000313" key="13">
    <source>
        <dbReference type="EMBL" id="MDT0633875.1"/>
    </source>
</evidence>
<keyword evidence="5 10" id="KW-0133">Cell shape</keyword>
<reference evidence="13 14" key="1">
    <citation type="submission" date="2023-09" db="EMBL/GenBank/DDBJ databases">
        <authorList>
            <person name="Rey-Velasco X."/>
        </authorList>
    </citation>
    <scope>NUCLEOTIDE SEQUENCE [LARGE SCALE GENOMIC DNA]</scope>
    <source>
        <strain evidence="13 14">W335</strain>
    </source>
</reference>
<feature type="binding site" evidence="10">
    <location>
        <position position="287"/>
    </location>
    <ligand>
        <name>UDP-N-acetyl-alpha-D-glucosamine</name>
        <dbReference type="ChEBI" id="CHEBI:57705"/>
    </ligand>
</feature>
<dbReference type="InterPro" id="IPR007235">
    <property type="entry name" value="Glyco_trans_28_C"/>
</dbReference>
<evidence type="ECO:0000256" key="4">
    <source>
        <dbReference type="ARBA" id="ARBA00022679"/>
    </source>
</evidence>
<keyword evidence="8 10" id="KW-0131">Cell cycle</keyword>
<dbReference type="InterPro" id="IPR006009">
    <property type="entry name" value="GlcNAc_MurG"/>
</dbReference>
<feature type="domain" description="Glycosyltransferase family 28 N-terminal" evidence="11">
    <location>
        <begin position="6"/>
        <end position="140"/>
    </location>
</feature>
<keyword evidence="1 10" id="KW-1003">Cell membrane</keyword>
<evidence type="ECO:0000256" key="3">
    <source>
        <dbReference type="ARBA" id="ARBA00022676"/>
    </source>
</evidence>
<keyword evidence="2 10" id="KW-0132">Cell division</keyword>
<feature type="binding site" evidence="10">
    <location>
        <begin position="13"/>
        <end position="15"/>
    </location>
    <ligand>
        <name>UDP-N-acetyl-alpha-D-glucosamine</name>
        <dbReference type="ChEBI" id="CHEBI:57705"/>
    </ligand>
</feature>
<proteinExistence type="inferred from homology"/>
<comment type="pathway">
    <text evidence="10">Cell wall biogenesis; peptidoglycan biosynthesis.</text>
</comment>
<feature type="binding site" evidence="10">
    <location>
        <position position="125"/>
    </location>
    <ligand>
        <name>UDP-N-acetyl-alpha-D-glucosamine</name>
        <dbReference type="ChEBI" id="CHEBI:57705"/>
    </ligand>
</feature>
<dbReference type="NCBIfam" id="TIGR01133">
    <property type="entry name" value="murG"/>
    <property type="match status" value="1"/>
</dbReference>
<dbReference type="RefSeq" id="WP_311651601.1">
    <property type="nucleotide sequence ID" value="NZ_JAVRIB010000002.1"/>
</dbReference>
<evidence type="ECO:0000313" key="14">
    <source>
        <dbReference type="Proteomes" id="UP001251857"/>
    </source>
</evidence>
<name>A0ABU3BXA4_9GAMM</name>
<keyword evidence="9 10" id="KW-0961">Cell wall biogenesis/degradation</keyword>
<dbReference type="EC" id="2.4.1.227" evidence="10"/>
<evidence type="ECO:0000259" key="11">
    <source>
        <dbReference type="Pfam" id="PF03033"/>
    </source>
</evidence>
<evidence type="ECO:0000256" key="1">
    <source>
        <dbReference type="ARBA" id="ARBA00022475"/>
    </source>
</evidence>
<feature type="binding site" evidence="10">
    <location>
        <position position="242"/>
    </location>
    <ligand>
        <name>UDP-N-acetyl-alpha-D-glucosamine</name>
        <dbReference type="ChEBI" id="CHEBI:57705"/>
    </ligand>
</feature>
<dbReference type="Proteomes" id="UP001251857">
    <property type="component" value="Unassembled WGS sequence"/>
</dbReference>
<dbReference type="SUPFAM" id="SSF53756">
    <property type="entry name" value="UDP-Glycosyltransferase/glycogen phosphorylase"/>
    <property type="match status" value="1"/>
</dbReference>
<evidence type="ECO:0000259" key="12">
    <source>
        <dbReference type="Pfam" id="PF04101"/>
    </source>
</evidence>
<protein>
    <recommendedName>
        <fullName evidence="10">UDP-N-acetylglucosamine--N-acetylmuramyl-(pentapeptide) pyrophosphoryl-undecaprenol N-acetylglucosamine transferase</fullName>
        <ecNumber evidence="10">2.4.1.227</ecNumber>
    </recommendedName>
    <alternativeName>
        <fullName evidence="10">Undecaprenyl-PP-MurNAc-pentapeptide-UDPGlcNAc GlcNAc transferase</fullName>
    </alternativeName>
</protein>
<dbReference type="Gene3D" id="3.40.50.2000">
    <property type="entry name" value="Glycogen Phosphorylase B"/>
    <property type="match status" value="2"/>
</dbReference>
<dbReference type="InterPro" id="IPR004276">
    <property type="entry name" value="GlycoTrans_28_N"/>
</dbReference>
<evidence type="ECO:0000256" key="2">
    <source>
        <dbReference type="ARBA" id="ARBA00022618"/>
    </source>
</evidence>
<keyword evidence="4 10" id="KW-0808">Transferase</keyword>
<comment type="similarity">
    <text evidence="10">Belongs to the glycosyltransferase 28 family. MurG subfamily.</text>
</comment>